<organism evidence="2 3">
    <name type="scientific">Quadrisphaera setariae</name>
    <dbReference type="NCBI Taxonomy" id="2593304"/>
    <lineage>
        <taxon>Bacteria</taxon>
        <taxon>Bacillati</taxon>
        <taxon>Actinomycetota</taxon>
        <taxon>Actinomycetes</taxon>
        <taxon>Kineosporiales</taxon>
        <taxon>Kineosporiaceae</taxon>
        <taxon>Quadrisphaera</taxon>
    </lineage>
</organism>
<reference evidence="2 3" key="1">
    <citation type="submission" date="2019-07" db="EMBL/GenBank/DDBJ databases">
        <title>Quadrisphaera sp. strain DD2A genome sequencing and assembly.</title>
        <authorList>
            <person name="Kim I."/>
        </authorList>
    </citation>
    <scope>NUCLEOTIDE SEQUENCE [LARGE SCALE GENOMIC DNA]</scope>
    <source>
        <strain evidence="2 3">DD2A</strain>
    </source>
</reference>
<dbReference type="PANTHER" id="PTHR33164">
    <property type="entry name" value="TRANSCRIPTIONAL REGULATOR, MARR FAMILY"/>
    <property type="match status" value="1"/>
</dbReference>
<dbReference type="InterPro" id="IPR036388">
    <property type="entry name" value="WH-like_DNA-bd_sf"/>
</dbReference>
<protein>
    <submittedName>
        <fullName evidence="2">MarR family transcriptional regulator</fullName>
    </submittedName>
</protein>
<keyword evidence="3" id="KW-1185">Reference proteome</keyword>
<dbReference type="EMBL" id="VKAC01000008">
    <property type="protein sequence ID" value="TXR55535.1"/>
    <property type="molecule type" value="Genomic_DNA"/>
</dbReference>
<dbReference type="Pfam" id="PF12802">
    <property type="entry name" value="MarR_2"/>
    <property type="match status" value="1"/>
</dbReference>
<dbReference type="InterPro" id="IPR039422">
    <property type="entry name" value="MarR/SlyA-like"/>
</dbReference>
<dbReference type="InterPro" id="IPR000835">
    <property type="entry name" value="HTH_MarR-typ"/>
</dbReference>
<dbReference type="Proteomes" id="UP000321234">
    <property type="component" value="Unassembled WGS sequence"/>
</dbReference>
<dbReference type="Gene3D" id="1.10.10.10">
    <property type="entry name" value="Winged helix-like DNA-binding domain superfamily/Winged helix DNA-binding domain"/>
    <property type="match status" value="1"/>
</dbReference>
<evidence type="ECO:0000313" key="2">
    <source>
        <dbReference type="EMBL" id="TXR55535.1"/>
    </source>
</evidence>
<accession>A0A5C8ZBQ4</accession>
<feature type="domain" description="HTH marR-type" evidence="1">
    <location>
        <begin position="9"/>
        <end position="141"/>
    </location>
</feature>
<comment type="caution">
    <text evidence="2">The sequence shown here is derived from an EMBL/GenBank/DDBJ whole genome shotgun (WGS) entry which is preliminary data.</text>
</comment>
<gene>
    <name evidence="2" type="ORF">FMM08_14665</name>
</gene>
<evidence type="ECO:0000313" key="3">
    <source>
        <dbReference type="Proteomes" id="UP000321234"/>
    </source>
</evidence>
<proteinExistence type="predicted"/>
<dbReference type="SMART" id="SM00347">
    <property type="entry name" value="HTH_MARR"/>
    <property type="match status" value="1"/>
</dbReference>
<dbReference type="OrthoDB" id="8129006at2"/>
<dbReference type="PROSITE" id="PS50995">
    <property type="entry name" value="HTH_MARR_2"/>
    <property type="match status" value="1"/>
</dbReference>
<name>A0A5C8ZBQ4_9ACTN</name>
<dbReference type="AlphaFoldDB" id="A0A5C8ZBQ4"/>
<dbReference type="SUPFAM" id="SSF46785">
    <property type="entry name" value="Winged helix' DNA-binding domain"/>
    <property type="match status" value="1"/>
</dbReference>
<dbReference type="PANTHER" id="PTHR33164:SF43">
    <property type="entry name" value="HTH-TYPE TRANSCRIPTIONAL REPRESSOR YETL"/>
    <property type="match status" value="1"/>
</dbReference>
<sequence>MIRGVHFEPDDVTRALQAFSDASRELLARVARQQGLGTTDVTALYLLRGHGPMGVAELSERLGIRTASTTVLVDRLAAGGLVHRQPHPTDGRRTLVVLDEGAWAVNDAAWSAPIGQLDAVSRSLEPRERAVVLAFLQRATAALARGASS</sequence>
<dbReference type="InterPro" id="IPR036390">
    <property type="entry name" value="WH_DNA-bd_sf"/>
</dbReference>
<dbReference type="GO" id="GO:0006950">
    <property type="term" value="P:response to stress"/>
    <property type="evidence" value="ECO:0007669"/>
    <property type="project" value="TreeGrafter"/>
</dbReference>
<dbReference type="GO" id="GO:0003700">
    <property type="term" value="F:DNA-binding transcription factor activity"/>
    <property type="evidence" value="ECO:0007669"/>
    <property type="project" value="InterPro"/>
</dbReference>
<evidence type="ECO:0000259" key="1">
    <source>
        <dbReference type="PROSITE" id="PS50995"/>
    </source>
</evidence>